<comment type="catalytic activity">
    <reaction evidence="2">
        <text>a ribonucleoside 5'-diphosphate + ATP = a ribonucleoside 5'-triphosphate + ADP</text>
        <dbReference type="Rhea" id="RHEA:18113"/>
        <dbReference type="ChEBI" id="CHEBI:30616"/>
        <dbReference type="ChEBI" id="CHEBI:57930"/>
        <dbReference type="ChEBI" id="CHEBI:61557"/>
        <dbReference type="ChEBI" id="CHEBI:456216"/>
        <dbReference type="EC" id="2.7.4.6"/>
    </reaction>
</comment>
<dbReference type="Pfam" id="PF00334">
    <property type="entry name" value="NDK"/>
    <property type="match status" value="1"/>
</dbReference>
<dbReference type="GO" id="GO:0005758">
    <property type="term" value="C:mitochondrial intermembrane space"/>
    <property type="evidence" value="ECO:0007669"/>
    <property type="project" value="UniProtKB-SubCell"/>
</dbReference>
<feature type="domain" description="Nucleoside diphosphate kinase-like" evidence="20">
    <location>
        <begin position="1"/>
        <end position="92"/>
    </location>
</feature>
<dbReference type="InterPro" id="IPR001564">
    <property type="entry name" value="Nucleoside_diP_kinase"/>
</dbReference>
<dbReference type="SMART" id="SM00562">
    <property type="entry name" value="NDK"/>
    <property type="match status" value="1"/>
</dbReference>
<comment type="subunit">
    <text evidence="15">Homohexamer. Interacts with OPA1. Interacts with CAPN8.</text>
</comment>
<dbReference type="RefSeq" id="XP_044767731.1">
    <property type="nucleotide sequence ID" value="XM_044911796.1"/>
</dbReference>
<evidence type="ECO:0000256" key="16">
    <source>
        <dbReference type="ARBA" id="ARBA00068134"/>
    </source>
</evidence>
<dbReference type="PANTHER" id="PTHR11349">
    <property type="entry name" value="NUCLEOSIDE DIPHOSPHATE KINASE"/>
    <property type="match status" value="1"/>
</dbReference>
<comment type="catalytic activity">
    <reaction evidence="1">
        <text>a 2'-deoxyribonucleoside 5'-diphosphate + ATP = a 2'-deoxyribonucleoside 5'-triphosphate + ADP</text>
        <dbReference type="Rhea" id="RHEA:44640"/>
        <dbReference type="ChEBI" id="CHEBI:30616"/>
        <dbReference type="ChEBI" id="CHEBI:61560"/>
        <dbReference type="ChEBI" id="CHEBI:73316"/>
        <dbReference type="ChEBI" id="CHEBI:456216"/>
        <dbReference type="EC" id="2.7.4.6"/>
    </reaction>
</comment>
<dbReference type="Gene3D" id="3.30.70.141">
    <property type="entry name" value="Nucleoside diphosphate kinase-like domain"/>
    <property type="match status" value="1"/>
</dbReference>
<dbReference type="PROSITE" id="PS51374">
    <property type="entry name" value="NDPK_LIKE"/>
    <property type="match status" value="1"/>
</dbReference>
<sequence>MKMLKAPERVLAEHYHDLQRKPFYPTIISYMTSGPVAMVSDRPKVVCSSRVIIGHIDSAEAAPGTIREDVSIHISRIIHTDSVEGAQREIQL</sequence>
<proteinExistence type="inferred from homology"/>
<comment type="subcellular location">
    <subcellularLocation>
        <location evidence="14">Mitochondrion intermembrane space</location>
        <topology evidence="14">Peripheral membrane protein</topology>
    </subcellularLocation>
    <subcellularLocation>
        <location evidence="4">Mitochondrion matrix</location>
    </subcellularLocation>
</comment>
<dbReference type="KEGG" id="nsu:110570609"/>
<evidence type="ECO:0000256" key="15">
    <source>
        <dbReference type="ARBA" id="ARBA00062505"/>
    </source>
</evidence>
<evidence type="ECO:0000256" key="19">
    <source>
        <dbReference type="RuleBase" id="RU004011"/>
    </source>
</evidence>
<evidence type="ECO:0000256" key="18">
    <source>
        <dbReference type="PROSITE-ProRule" id="PRU00706"/>
    </source>
</evidence>
<evidence type="ECO:0000256" key="9">
    <source>
        <dbReference type="ARBA" id="ARBA00022741"/>
    </source>
</evidence>
<evidence type="ECO:0000256" key="7">
    <source>
        <dbReference type="ARBA" id="ARBA00022679"/>
    </source>
</evidence>
<protein>
    <recommendedName>
        <fullName evidence="16">Nucleoside diphosphate kinase, mitochondrial</fullName>
        <ecNumber evidence="6">2.7.4.6</ecNumber>
    </recommendedName>
    <alternativeName>
        <fullName evidence="17">Nucleoside diphosphate kinase D</fullName>
    </alternativeName>
</protein>
<dbReference type="PRINTS" id="PR01243">
    <property type="entry name" value="NUCDPKINASE"/>
</dbReference>
<evidence type="ECO:0000256" key="4">
    <source>
        <dbReference type="ARBA" id="ARBA00004305"/>
    </source>
</evidence>
<gene>
    <name evidence="22" type="primary">LOC110570609</name>
</gene>
<dbReference type="AlphaFoldDB" id="A0A8M1M1I4"/>
<comment type="caution">
    <text evidence="18">Lacks conserved residue(s) required for the propagation of feature annotation.</text>
</comment>
<dbReference type="GO" id="GO:0006228">
    <property type="term" value="P:UTP biosynthetic process"/>
    <property type="evidence" value="ECO:0007669"/>
    <property type="project" value="InterPro"/>
</dbReference>
<comment type="cofactor">
    <cofactor evidence="3">
        <name>Mg(2+)</name>
        <dbReference type="ChEBI" id="CHEBI:18420"/>
    </cofactor>
</comment>
<keyword evidence="8" id="KW-0479">Metal-binding</keyword>
<dbReference type="SUPFAM" id="SSF54919">
    <property type="entry name" value="Nucleoside diphosphate kinase, NDK"/>
    <property type="match status" value="1"/>
</dbReference>
<evidence type="ECO:0000256" key="13">
    <source>
        <dbReference type="ARBA" id="ARBA00023080"/>
    </source>
</evidence>
<keyword evidence="7" id="KW-0808">Transferase</keyword>
<keyword evidence="13" id="KW-0546">Nucleotide metabolism</keyword>
<dbReference type="GO" id="GO:0046872">
    <property type="term" value="F:metal ion binding"/>
    <property type="evidence" value="ECO:0007669"/>
    <property type="project" value="UniProtKB-KW"/>
</dbReference>
<dbReference type="GO" id="GO:0005524">
    <property type="term" value="F:ATP binding"/>
    <property type="evidence" value="ECO:0007669"/>
    <property type="project" value="UniProtKB-KW"/>
</dbReference>
<evidence type="ECO:0000256" key="1">
    <source>
        <dbReference type="ARBA" id="ARBA00000082"/>
    </source>
</evidence>
<evidence type="ECO:0000256" key="14">
    <source>
        <dbReference type="ARBA" id="ARBA00060410"/>
    </source>
</evidence>
<dbReference type="EC" id="2.7.4.6" evidence="6"/>
<evidence type="ECO:0000259" key="20">
    <source>
        <dbReference type="SMART" id="SM00562"/>
    </source>
</evidence>
<dbReference type="GeneID" id="110570609"/>
<keyword evidence="12" id="KW-0460">Magnesium</keyword>
<organism evidence="21 22">
    <name type="scientific">Neomonachus schauinslandi</name>
    <name type="common">Hawaiian monk seal</name>
    <name type="synonym">Monachus schauinslandi</name>
    <dbReference type="NCBI Taxonomy" id="29088"/>
    <lineage>
        <taxon>Eukaryota</taxon>
        <taxon>Metazoa</taxon>
        <taxon>Chordata</taxon>
        <taxon>Craniata</taxon>
        <taxon>Vertebrata</taxon>
        <taxon>Euteleostomi</taxon>
        <taxon>Mammalia</taxon>
        <taxon>Eutheria</taxon>
        <taxon>Laurasiatheria</taxon>
        <taxon>Carnivora</taxon>
        <taxon>Caniformia</taxon>
        <taxon>Pinnipedia</taxon>
        <taxon>Phocidae</taxon>
        <taxon>Monachinae</taxon>
        <taxon>Monachini</taxon>
        <taxon>Neomonachus</taxon>
    </lineage>
</organism>
<keyword evidence="11" id="KW-0067">ATP-binding</keyword>
<evidence type="ECO:0000256" key="10">
    <source>
        <dbReference type="ARBA" id="ARBA00022777"/>
    </source>
</evidence>
<keyword evidence="9" id="KW-0547">Nucleotide-binding</keyword>
<name>A0A8M1M1I4_NEOSC</name>
<dbReference type="InterPro" id="IPR036850">
    <property type="entry name" value="NDK-like_dom_sf"/>
</dbReference>
<dbReference type="GO" id="GO:0006241">
    <property type="term" value="P:CTP biosynthetic process"/>
    <property type="evidence" value="ECO:0007669"/>
    <property type="project" value="InterPro"/>
</dbReference>
<evidence type="ECO:0000256" key="3">
    <source>
        <dbReference type="ARBA" id="ARBA00001946"/>
    </source>
</evidence>
<evidence type="ECO:0000256" key="11">
    <source>
        <dbReference type="ARBA" id="ARBA00022840"/>
    </source>
</evidence>
<dbReference type="InterPro" id="IPR034907">
    <property type="entry name" value="NDK-like_dom"/>
</dbReference>
<evidence type="ECO:0000313" key="22">
    <source>
        <dbReference type="RefSeq" id="XP_044767731.1"/>
    </source>
</evidence>
<reference evidence="22" key="1">
    <citation type="submission" date="2025-08" db="UniProtKB">
        <authorList>
            <consortium name="RefSeq"/>
        </authorList>
    </citation>
    <scope>IDENTIFICATION</scope>
    <source>
        <tissue evidence="22">Blood</tissue>
    </source>
</reference>
<evidence type="ECO:0000256" key="12">
    <source>
        <dbReference type="ARBA" id="ARBA00022842"/>
    </source>
</evidence>
<evidence type="ECO:0000256" key="17">
    <source>
        <dbReference type="ARBA" id="ARBA00078880"/>
    </source>
</evidence>
<keyword evidence="21" id="KW-1185">Reference proteome</keyword>
<keyword evidence="10" id="KW-0418">Kinase</keyword>
<accession>A0A8M1M1I4</accession>
<comment type="similarity">
    <text evidence="5 18 19">Belongs to the NDK family.</text>
</comment>
<dbReference type="Proteomes" id="UP000248481">
    <property type="component" value="Chromosome X"/>
</dbReference>
<dbReference type="GO" id="GO:0006183">
    <property type="term" value="P:GTP biosynthetic process"/>
    <property type="evidence" value="ECO:0007669"/>
    <property type="project" value="InterPro"/>
</dbReference>
<evidence type="ECO:0000256" key="6">
    <source>
        <dbReference type="ARBA" id="ARBA00012966"/>
    </source>
</evidence>
<dbReference type="GO" id="GO:0005759">
    <property type="term" value="C:mitochondrial matrix"/>
    <property type="evidence" value="ECO:0007669"/>
    <property type="project" value="UniProtKB-SubCell"/>
</dbReference>
<evidence type="ECO:0000256" key="2">
    <source>
        <dbReference type="ARBA" id="ARBA00000937"/>
    </source>
</evidence>
<dbReference type="GO" id="GO:0004550">
    <property type="term" value="F:nucleoside diphosphate kinase activity"/>
    <property type="evidence" value="ECO:0007669"/>
    <property type="project" value="UniProtKB-EC"/>
</dbReference>
<evidence type="ECO:0000313" key="21">
    <source>
        <dbReference type="Proteomes" id="UP000248481"/>
    </source>
</evidence>
<evidence type="ECO:0000256" key="5">
    <source>
        <dbReference type="ARBA" id="ARBA00008142"/>
    </source>
</evidence>
<dbReference type="FunFam" id="3.30.70.141:FF:000017">
    <property type="entry name" value="Nucleoside diphosphate kinase"/>
    <property type="match status" value="1"/>
</dbReference>
<evidence type="ECO:0000256" key="8">
    <source>
        <dbReference type="ARBA" id="ARBA00022723"/>
    </source>
</evidence>